<feature type="transmembrane region" description="Helical" evidence="1">
    <location>
        <begin position="165"/>
        <end position="182"/>
    </location>
</feature>
<name>A0A5C6ZGV6_9FLAO</name>
<feature type="transmembrane region" description="Helical" evidence="1">
    <location>
        <begin position="7"/>
        <end position="29"/>
    </location>
</feature>
<feature type="transmembrane region" description="Helical" evidence="1">
    <location>
        <begin position="98"/>
        <end position="117"/>
    </location>
</feature>
<feature type="transmembrane region" description="Helical" evidence="1">
    <location>
        <begin position="256"/>
        <end position="276"/>
    </location>
</feature>
<feature type="transmembrane region" description="Helical" evidence="1">
    <location>
        <begin position="41"/>
        <end position="60"/>
    </location>
</feature>
<feature type="transmembrane region" description="Helical" evidence="1">
    <location>
        <begin position="203"/>
        <end position="224"/>
    </location>
</feature>
<evidence type="ECO:0000313" key="3">
    <source>
        <dbReference type="Proteomes" id="UP000321578"/>
    </source>
</evidence>
<protein>
    <recommendedName>
        <fullName evidence="4">Prenyltransferase</fullName>
    </recommendedName>
</protein>
<sequence length="277" mass="31911">MKALKAIFDFYINSSIHVALAVFALSWLTLLEFGLPYDGDLLYFIFFASITGYNFVKYFGLVKFHYRSLARWLKVIQVFSFLCFLLLLYFAAFLEVATLLFISIFAGITFLYAIPLLPKNLFLDQKQKLRSISGVKIYIIALVWSGVTVFLPLLNAGYHLNSDELLMALQRFVFVLALMMPFEIRDLSYDSIKLATMPQIIGVVNTKLMGLVLLLIFVLIEFFIKTARVQQFEILFVIALLSAAFIIGSKKNQHRYYSGFFVEAIPIVWLVLWLFMD</sequence>
<feature type="transmembrane region" description="Helical" evidence="1">
    <location>
        <begin position="72"/>
        <end position="92"/>
    </location>
</feature>
<reference evidence="2 3" key="1">
    <citation type="submission" date="2019-08" db="EMBL/GenBank/DDBJ databases">
        <title>Genomes of Subsaximicrobium wynnwilliamsii strains.</title>
        <authorList>
            <person name="Bowman J.P."/>
        </authorList>
    </citation>
    <scope>NUCLEOTIDE SEQUENCE [LARGE SCALE GENOMIC DNA]</scope>
    <source>
        <strain evidence="2 3">2-80-2</strain>
    </source>
</reference>
<dbReference type="OrthoDB" id="1467772at2"/>
<gene>
    <name evidence="2" type="ORF">ESY86_12505</name>
</gene>
<feature type="transmembrane region" description="Helical" evidence="1">
    <location>
        <begin position="230"/>
        <end position="249"/>
    </location>
</feature>
<dbReference type="RefSeq" id="WP_147086923.1">
    <property type="nucleotide sequence ID" value="NZ_VORM01000013.1"/>
</dbReference>
<organism evidence="2 3">
    <name type="scientific">Subsaximicrobium wynnwilliamsii</name>
    <dbReference type="NCBI Taxonomy" id="291179"/>
    <lineage>
        <taxon>Bacteria</taxon>
        <taxon>Pseudomonadati</taxon>
        <taxon>Bacteroidota</taxon>
        <taxon>Flavobacteriia</taxon>
        <taxon>Flavobacteriales</taxon>
        <taxon>Flavobacteriaceae</taxon>
        <taxon>Subsaximicrobium</taxon>
    </lineage>
</organism>
<dbReference type="AlphaFoldDB" id="A0A5C6ZGV6"/>
<keyword evidence="1" id="KW-1133">Transmembrane helix</keyword>
<proteinExistence type="predicted"/>
<comment type="caution">
    <text evidence="2">The sequence shown here is derived from an EMBL/GenBank/DDBJ whole genome shotgun (WGS) entry which is preliminary data.</text>
</comment>
<keyword evidence="3" id="KW-1185">Reference proteome</keyword>
<feature type="transmembrane region" description="Helical" evidence="1">
    <location>
        <begin position="137"/>
        <end position="159"/>
    </location>
</feature>
<evidence type="ECO:0000256" key="1">
    <source>
        <dbReference type="SAM" id="Phobius"/>
    </source>
</evidence>
<keyword evidence="1" id="KW-0812">Transmembrane</keyword>
<evidence type="ECO:0000313" key="2">
    <source>
        <dbReference type="EMBL" id="TXD88554.1"/>
    </source>
</evidence>
<dbReference type="Proteomes" id="UP000321578">
    <property type="component" value="Unassembled WGS sequence"/>
</dbReference>
<accession>A0A5C6ZGV6</accession>
<keyword evidence="1" id="KW-0472">Membrane</keyword>
<evidence type="ECO:0008006" key="4">
    <source>
        <dbReference type="Google" id="ProtNLM"/>
    </source>
</evidence>
<dbReference type="EMBL" id="VORO01000013">
    <property type="protein sequence ID" value="TXD88554.1"/>
    <property type="molecule type" value="Genomic_DNA"/>
</dbReference>